<dbReference type="InterPro" id="IPR011322">
    <property type="entry name" value="N-reg_PII-like_a/b"/>
</dbReference>
<dbReference type="Gene3D" id="3.30.70.790">
    <property type="entry name" value="UreE, C-terminal domain"/>
    <property type="match status" value="1"/>
</dbReference>
<dbReference type="InterPro" id="IPR018551">
    <property type="entry name" value="DUF2007"/>
</dbReference>
<dbReference type="RefSeq" id="WP_190261376.1">
    <property type="nucleotide sequence ID" value="NZ_CP053923.1"/>
</dbReference>
<dbReference type="EMBL" id="CP053923">
    <property type="protein sequence ID" value="QNT70915.1"/>
    <property type="molecule type" value="Genomic_DNA"/>
</dbReference>
<evidence type="ECO:0000313" key="3">
    <source>
        <dbReference type="Proteomes" id="UP000516369"/>
    </source>
</evidence>
<feature type="domain" description="DUF2007" evidence="1">
    <location>
        <begin position="1"/>
        <end position="67"/>
    </location>
</feature>
<reference evidence="2 3" key="1">
    <citation type="submission" date="2020-05" db="EMBL/GenBank/DDBJ databases">
        <title>Complete closed genome sequence of Defluviicoccus vanus.</title>
        <authorList>
            <person name="Bessarab I."/>
            <person name="Arumugam K."/>
            <person name="Maszenan A.M."/>
            <person name="Seviour R.J."/>
            <person name="Williams R.B."/>
        </authorList>
    </citation>
    <scope>NUCLEOTIDE SEQUENCE [LARGE SCALE GENOMIC DNA]</scope>
    <source>
        <strain evidence="2 3">Ben 114</strain>
    </source>
</reference>
<proteinExistence type="predicted"/>
<sequence length="71" mass="7745">MVELIRTTDPVLLSWLEMTFRQRGIKFVVFDAYTSTVYGGALDAIPRRVVVCEEDLPAALSALAEAGDANA</sequence>
<accession>A0A7H1N5C9</accession>
<organism evidence="2 3">
    <name type="scientific">Defluviicoccus vanus</name>
    <dbReference type="NCBI Taxonomy" id="111831"/>
    <lineage>
        <taxon>Bacteria</taxon>
        <taxon>Pseudomonadati</taxon>
        <taxon>Pseudomonadota</taxon>
        <taxon>Alphaproteobacteria</taxon>
        <taxon>Rhodospirillales</taxon>
        <taxon>Rhodospirillaceae</taxon>
        <taxon>Defluviicoccus</taxon>
    </lineage>
</organism>
<keyword evidence="3" id="KW-1185">Reference proteome</keyword>
<name>A0A7H1N5C9_9PROT</name>
<dbReference type="Proteomes" id="UP000516369">
    <property type="component" value="Chromosome"/>
</dbReference>
<gene>
    <name evidence="2" type="ORF">HQ394_18350</name>
</gene>
<dbReference type="SUPFAM" id="SSF54913">
    <property type="entry name" value="GlnB-like"/>
    <property type="match status" value="1"/>
</dbReference>
<evidence type="ECO:0000313" key="2">
    <source>
        <dbReference type="EMBL" id="QNT70915.1"/>
    </source>
</evidence>
<evidence type="ECO:0000259" key="1">
    <source>
        <dbReference type="Pfam" id="PF09413"/>
    </source>
</evidence>
<protein>
    <submittedName>
        <fullName evidence="2">DUF2007 domain-containing protein</fullName>
    </submittedName>
</protein>
<dbReference type="AlphaFoldDB" id="A0A7H1N5C9"/>
<dbReference type="KEGG" id="dvn:HQ394_18350"/>
<dbReference type="Pfam" id="PF09413">
    <property type="entry name" value="DUF2007"/>
    <property type="match status" value="1"/>
</dbReference>